<evidence type="ECO:0000259" key="2">
    <source>
        <dbReference type="PROSITE" id="PS51406"/>
    </source>
</evidence>
<dbReference type="InterPro" id="IPR014716">
    <property type="entry name" value="Fibrinogen_a/b/g_C_1"/>
</dbReference>
<evidence type="ECO:0000313" key="4">
    <source>
        <dbReference type="RefSeq" id="XP_022331725.1"/>
    </source>
</evidence>
<dbReference type="NCBIfam" id="NF040941">
    <property type="entry name" value="GGGWT_bact"/>
    <property type="match status" value="1"/>
</dbReference>
<dbReference type="RefSeq" id="XP_022331725.1">
    <property type="nucleotide sequence ID" value="XM_022476017.1"/>
</dbReference>
<dbReference type="FunFam" id="3.90.215.10:FF:000001">
    <property type="entry name" value="Tenascin isoform 1"/>
    <property type="match status" value="1"/>
</dbReference>
<name>A0A8B8DV11_CRAVI</name>
<keyword evidence="3" id="KW-1185">Reference proteome</keyword>
<dbReference type="PANTHER" id="PTHR19143">
    <property type="entry name" value="FIBRINOGEN/TENASCIN/ANGIOPOEITIN"/>
    <property type="match status" value="1"/>
</dbReference>
<dbReference type="GeneID" id="111129564"/>
<dbReference type="Gene3D" id="3.90.215.10">
    <property type="entry name" value="Gamma Fibrinogen, chain A, domain 1"/>
    <property type="match status" value="1"/>
</dbReference>
<evidence type="ECO:0000313" key="3">
    <source>
        <dbReference type="Proteomes" id="UP000694844"/>
    </source>
</evidence>
<feature type="domain" description="Fibrinogen C-terminal" evidence="2">
    <location>
        <begin position="26"/>
        <end position="246"/>
    </location>
</feature>
<dbReference type="SMART" id="SM00186">
    <property type="entry name" value="FBG"/>
    <property type="match status" value="1"/>
</dbReference>
<dbReference type="AlphaFoldDB" id="A0A8B8DV11"/>
<sequence length="251" mass="28639">MDLPISEKSSGQNRTSVCDNPTDKLVQTGLVPVDCSDIHKAWPRAPSGVYRIYPAGGQGHTAYCDMTLDGGGWTVFQRRIDGSENFYRKWNNYKRGFGNVSAEHWLGNQVVHEITVHGLYELRVNLEDFEGNKRFAKYSHFRIGNEADGYRLTVSGYAGNAGDSLKMAQGQKFSTYDRDLDSTNKLHCAELTKGAWWHKDCFHSLLTGVYYRNPTAAPRWRGIIWYHWKGEKYSLKTSTMMIKKHSTNNLK</sequence>
<dbReference type="InterPro" id="IPR036056">
    <property type="entry name" value="Fibrinogen-like_C"/>
</dbReference>
<accession>A0A8B8DV11</accession>
<dbReference type="SUPFAM" id="SSF56496">
    <property type="entry name" value="Fibrinogen C-terminal domain-like"/>
    <property type="match status" value="1"/>
</dbReference>
<dbReference type="InterPro" id="IPR002181">
    <property type="entry name" value="Fibrinogen_a/b/g_C_dom"/>
</dbReference>
<dbReference type="OrthoDB" id="6345539at2759"/>
<proteinExistence type="predicted"/>
<organism evidence="3 4">
    <name type="scientific">Crassostrea virginica</name>
    <name type="common">Eastern oyster</name>
    <dbReference type="NCBI Taxonomy" id="6565"/>
    <lineage>
        <taxon>Eukaryota</taxon>
        <taxon>Metazoa</taxon>
        <taxon>Spiralia</taxon>
        <taxon>Lophotrochozoa</taxon>
        <taxon>Mollusca</taxon>
        <taxon>Bivalvia</taxon>
        <taxon>Autobranchia</taxon>
        <taxon>Pteriomorphia</taxon>
        <taxon>Ostreida</taxon>
        <taxon>Ostreoidea</taxon>
        <taxon>Ostreidae</taxon>
        <taxon>Crassostrea</taxon>
    </lineage>
</organism>
<dbReference type="PROSITE" id="PS51406">
    <property type="entry name" value="FIBRINOGEN_C_2"/>
    <property type="match status" value="1"/>
</dbReference>
<dbReference type="InterPro" id="IPR050373">
    <property type="entry name" value="Fibrinogen_C-term_domain"/>
</dbReference>
<dbReference type="Pfam" id="PF00147">
    <property type="entry name" value="Fibrinogen_C"/>
    <property type="match status" value="1"/>
</dbReference>
<protein>
    <submittedName>
        <fullName evidence="4">Microfibril-associated glycoprotein 4-like</fullName>
    </submittedName>
</protein>
<keyword evidence="1" id="KW-1015">Disulfide bond</keyword>
<reference evidence="4" key="1">
    <citation type="submission" date="2025-08" db="UniProtKB">
        <authorList>
            <consortium name="RefSeq"/>
        </authorList>
    </citation>
    <scope>IDENTIFICATION</scope>
    <source>
        <tissue evidence="4">Whole sample</tissue>
    </source>
</reference>
<dbReference type="CDD" id="cd00087">
    <property type="entry name" value="FReD"/>
    <property type="match status" value="1"/>
</dbReference>
<dbReference type="Proteomes" id="UP000694844">
    <property type="component" value="Chromosome 4"/>
</dbReference>
<gene>
    <name evidence="4" type="primary">LOC111129564</name>
</gene>
<evidence type="ECO:0000256" key="1">
    <source>
        <dbReference type="ARBA" id="ARBA00023157"/>
    </source>
</evidence>
<dbReference type="GO" id="GO:0005615">
    <property type="term" value="C:extracellular space"/>
    <property type="evidence" value="ECO:0007669"/>
    <property type="project" value="TreeGrafter"/>
</dbReference>
<dbReference type="KEGG" id="cvn:111129564"/>